<dbReference type="PROSITE" id="PS50181">
    <property type="entry name" value="FBOX"/>
    <property type="match status" value="1"/>
</dbReference>
<keyword evidence="4" id="KW-1185">Reference proteome</keyword>
<gene>
    <name evidence="3" type="ORF">Cboi02_000613400</name>
</gene>
<dbReference type="InterPro" id="IPR001810">
    <property type="entry name" value="F-box_dom"/>
</dbReference>
<dbReference type="SMART" id="SM00256">
    <property type="entry name" value="FBOX"/>
    <property type="match status" value="1"/>
</dbReference>
<dbReference type="SUPFAM" id="SSF81383">
    <property type="entry name" value="F-box domain"/>
    <property type="match status" value="1"/>
</dbReference>
<feature type="region of interest" description="Disordered" evidence="1">
    <location>
        <begin position="1"/>
        <end position="33"/>
    </location>
</feature>
<evidence type="ECO:0000259" key="2">
    <source>
        <dbReference type="PROSITE" id="PS50181"/>
    </source>
</evidence>
<proteinExistence type="predicted"/>
<evidence type="ECO:0000313" key="3">
    <source>
        <dbReference type="EMBL" id="GME79460.1"/>
    </source>
</evidence>
<dbReference type="Gene3D" id="1.20.1280.50">
    <property type="match status" value="1"/>
</dbReference>
<accession>A0A9W6T5N0</accession>
<comment type="caution">
    <text evidence="3">The sequence shown here is derived from an EMBL/GenBank/DDBJ whole genome shotgun (WGS) entry which is preliminary data.</text>
</comment>
<protein>
    <submittedName>
        <fullName evidence="3">Unnamed protein product</fullName>
    </submittedName>
</protein>
<dbReference type="AlphaFoldDB" id="A0A9W6T5N0"/>
<dbReference type="InterPro" id="IPR036047">
    <property type="entry name" value="F-box-like_dom_sf"/>
</dbReference>
<name>A0A9W6T5N0_CANBO</name>
<dbReference type="Gene3D" id="3.80.10.10">
    <property type="entry name" value="Ribonuclease Inhibitor"/>
    <property type="match status" value="1"/>
</dbReference>
<organism evidence="3 4">
    <name type="scientific">Candida boidinii</name>
    <name type="common">Yeast</name>
    <dbReference type="NCBI Taxonomy" id="5477"/>
    <lineage>
        <taxon>Eukaryota</taxon>
        <taxon>Fungi</taxon>
        <taxon>Dikarya</taxon>
        <taxon>Ascomycota</taxon>
        <taxon>Saccharomycotina</taxon>
        <taxon>Pichiomycetes</taxon>
        <taxon>Pichiales</taxon>
        <taxon>Pichiaceae</taxon>
        <taxon>Ogataea</taxon>
        <taxon>Ogataea/Candida clade</taxon>
    </lineage>
</organism>
<feature type="domain" description="F-box" evidence="2">
    <location>
        <begin position="165"/>
        <end position="222"/>
    </location>
</feature>
<dbReference type="Proteomes" id="UP001165120">
    <property type="component" value="Unassembled WGS sequence"/>
</dbReference>
<sequence length="316" mass="35797">MSEHTTSLPRNIEHINSNNNNTDRSLAGSLSSTNSDLSNLGNINSNMNAENESSSALLTSRNSINLDLDRDVEMDPETDNEQHARRLLLKSKARSSSIVAQQHQQQLLQSKSMNGKNSFLFKEINGSYNNSIGNNGNSNSSNSNNNNNDSLNSLTRFGYFYDQSQGPIANLPPEVLYLIFSYLSSKSDLLSVILTCKHWGDLIIDLIWFRPGIQNKDIFNQLKKVMEIPRDSTVWNYRQYIKRLNLSLVPHLVTDKYLDLFNGAINLERITLVNCSRITNKHISNLLKGCHRLQSIDLTGVRDIEDDIYLELAENF</sequence>
<reference evidence="3" key="1">
    <citation type="submission" date="2023-04" db="EMBL/GenBank/DDBJ databases">
        <title>Candida boidinii NBRC 10035.</title>
        <authorList>
            <person name="Ichikawa N."/>
            <person name="Sato H."/>
            <person name="Tonouchi N."/>
        </authorList>
    </citation>
    <scope>NUCLEOTIDE SEQUENCE</scope>
    <source>
        <strain evidence="3">NBRC 10035</strain>
    </source>
</reference>
<dbReference type="Pfam" id="PF12937">
    <property type="entry name" value="F-box-like"/>
    <property type="match status" value="1"/>
</dbReference>
<evidence type="ECO:0000256" key="1">
    <source>
        <dbReference type="SAM" id="MobiDB-lite"/>
    </source>
</evidence>
<dbReference type="InterPro" id="IPR032675">
    <property type="entry name" value="LRR_dom_sf"/>
</dbReference>
<dbReference type="EMBL" id="BSXN01003535">
    <property type="protein sequence ID" value="GME79460.1"/>
    <property type="molecule type" value="Genomic_DNA"/>
</dbReference>
<evidence type="ECO:0000313" key="4">
    <source>
        <dbReference type="Proteomes" id="UP001165120"/>
    </source>
</evidence>